<protein>
    <submittedName>
        <fullName evidence="1">Uncharacterized protein</fullName>
    </submittedName>
</protein>
<proteinExistence type="predicted"/>
<name>A0A553WL28_9SPHN</name>
<comment type="caution">
    <text evidence="1">The sequence shown here is derived from an EMBL/GenBank/DDBJ whole genome shotgun (WGS) entry which is preliminary data.</text>
</comment>
<organism evidence="1 2">
    <name type="scientific">Sphingorhabdus contaminans</name>
    <dbReference type="NCBI Taxonomy" id="1343899"/>
    <lineage>
        <taxon>Bacteria</taxon>
        <taxon>Pseudomonadati</taxon>
        <taxon>Pseudomonadota</taxon>
        <taxon>Alphaproteobacteria</taxon>
        <taxon>Sphingomonadales</taxon>
        <taxon>Sphingomonadaceae</taxon>
        <taxon>Sphingorhabdus</taxon>
    </lineage>
</organism>
<reference evidence="1 2" key="1">
    <citation type="submission" date="2019-07" db="EMBL/GenBank/DDBJ databases">
        <authorList>
            <person name="Park M."/>
        </authorList>
    </citation>
    <scope>NUCLEOTIDE SEQUENCE [LARGE SCALE GENOMIC DNA]</scope>
    <source>
        <strain evidence="1 2">KCTC32445</strain>
    </source>
</reference>
<accession>A0A553WL28</accession>
<dbReference type="Proteomes" id="UP000320160">
    <property type="component" value="Unassembled WGS sequence"/>
</dbReference>
<dbReference type="EMBL" id="VKKU01000001">
    <property type="protein sequence ID" value="TSB05419.1"/>
    <property type="molecule type" value="Genomic_DNA"/>
</dbReference>
<dbReference type="OrthoDB" id="7451517at2"/>
<gene>
    <name evidence="1" type="ORF">FOM92_05680</name>
</gene>
<keyword evidence="2" id="KW-1185">Reference proteome</keyword>
<evidence type="ECO:0000313" key="2">
    <source>
        <dbReference type="Proteomes" id="UP000320160"/>
    </source>
</evidence>
<sequence length="65" mass="7461">MQHDHQLRAAARAIYETVYPGEEWPPINFEEAERFGTVHYRNAVAAAQNALAQLRNDPARQMILI</sequence>
<dbReference type="AlphaFoldDB" id="A0A553WL28"/>
<evidence type="ECO:0000313" key="1">
    <source>
        <dbReference type="EMBL" id="TSB05419.1"/>
    </source>
</evidence>
<dbReference type="RefSeq" id="WP_143776335.1">
    <property type="nucleotide sequence ID" value="NZ_VKKU01000001.1"/>
</dbReference>